<accession>A0A194WZC2</accession>
<evidence type="ECO:0000313" key="7">
    <source>
        <dbReference type="EMBL" id="KUJ13303.1"/>
    </source>
</evidence>
<dbReference type="EMBL" id="KQ947422">
    <property type="protein sequence ID" value="KUJ13303.1"/>
    <property type="molecule type" value="Genomic_DNA"/>
</dbReference>
<evidence type="ECO:0000259" key="6">
    <source>
        <dbReference type="SMART" id="SM00479"/>
    </source>
</evidence>
<evidence type="ECO:0000256" key="3">
    <source>
        <dbReference type="ARBA" id="ARBA00022801"/>
    </source>
</evidence>
<gene>
    <name evidence="7" type="ORF">LY89DRAFT_156591</name>
</gene>
<dbReference type="PANTHER" id="PTHR12801">
    <property type="entry name" value="RNA EXONUCLEASE REXO1 / RECO3 FAMILY MEMBER-RELATED"/>
    <property type="match status" value="1"/>
</dbReference>
<proteinExistence type="inferred from homology"/>
<dbReference type="GO" id="GO:0005634">
    <property type="term" value="C:nucleus"/>
    <property type="evidence" value="ECO:0007669"/>
    <property type="project" value="TreeGrafter"/>
</dbReference>
<feature type="region of interest" description="Disordered" evidence="5">
    <location>
        <begin position="655"/>
        <end position="683"/>
    </location>
</feature>
<dbReference type="InParanoid" id="A0A194WZC2"/>
<dbReference type="GO" id="GO:0003676">
    <property type="term" value="F:nucleic acid binding"/>
    <property type="evidence" value="ECO:0007669"/>
    <property type="project" value="InterPro"/>
</dbReference>
<evidence type="ECO:0000256" key="5">
    <source>
        <dbReference type="SAM" id="MobiDB-lite"/>
    </source>
</evidence>
<feature type="region of interest" description="Disordered" evidence="5">
    <location>
        <begin position="90"/>
        <end position="146"/>
    </location>
</feature>
<evidence type="ECO:0000313" key="8">
    <source>
        <dbReference type="Proteomes" id="UP000070700"/>
    </source>
</evidence>
<sequence>MFTSKGLFSEIICPHKDTCMLPRCIFKHSDTKAGGSTGLEVQDDVTPSNEQEGQRKRIKLDDEAEQTVNGDLDKTTATNTLLNKVSSKPLATKSALAEASNKKSLAATRPISPPPLRRKSENGSSAGVKHASTPNSISTPKSKPKLPVKVPLKVEDLNPRTLSIPAPAAHNTRLQLIRFLHTEFVRLNNELEKDAKDDEEELVLSAQALITKALDIEEDAAMTQSLIYTNVVKNRVHAYRKMSVKTWVEERAKEVAATKAREGKSAAQPTEPPKTLETGLTPEQELKLLPRLHTPVTGLTAHGYVTNIPTPAEIESAKAGVEAAQGWEVCDRCKSRFQVFPGRREKDGALTAGGKCTHHYGKPYLEDKSTTDPKAKRAKRYRCCNEVVGESAGCTTADTHVFKISEVKRMASILNFEKTPDNPAKDSSKPVCIDGEMGYTVYGLELIRLTATSWPNGEELFDVLVRPVGPILDLNSRYSGVWPKDMAEAPAWSDHPPKKTPTKTDSENGKHKLQIVDSPAKARSLLFSFLSPKTPLIGHGLENDLNATRMIHPTIIDTALLFPHRAGLPFRNGLKALMATHLNRHIQVVIDGKIEGHDSKEDANAAGDLVRFALGNEWKKMMNDGWKIENGMFKHGAGRELIPSSETKADKLKALARDGAGKKRSREEMEEEDKRERFGGLNY</sequence>
<dbReference type="InterPro" id="IPR034922">
    <property type="entry name" value="REX1-like_exo"/>
</dbReference>
<dbReference type="GeneID" id="28815180"/>
<evidence type="ECO:0000256" key="4">
    <source>
        <dbReference type="ARBA" id="ARBA00022839"/>
    </source>
</evidence>
<feature type="region of interest" description="Disordered" evidence="5">
    <location>
        <begin position="257"/>
        <end position="281"/>
    </location>
</feature>
<feature type="domain" description="Exonuclease" evidence="6">
    <location>
        <begin position="429"/>
        <end position="619"/>
    </location>
</feature>
<organism evidence="7 8">
    <name type="scientific">Mollisia scopiformis</name>
    <name type="common">Conifer needle endophyte fungus</name>
    <name type="synonym">Phialocephala scopiformis</name>
    <dbReference type="NCBI Taxonomy" id="149040"/>
    <lineage>
        <taxon>Eukaryota</taxon>
        <taxon>Fungi</taxon>
        <taxon>Dikarya</taxon>
        <taxon>Ascomycota</taxon>
        <taxon>Pezizomycotina</taxon>
        <taxon>Leotiomycetes</taxon>
        <taxon>Helotiales</taxon>
        <taxon>Mollisiaceae</taxon>
        <taxon>Mollisia</taxon>
    </lineage>
</organism>
<dbReference type="InterPro" id="IPR012337">
    <property type="entry name" value="RNaseH-like_sf"/>
</dbReference>
<feature type="region of interest" description="Disordered" evidence="5">
    <location>
        <begin position="32"/>
        <end position="56"/>
    </location>
</feature>
<dbReference type="GO" id="GO:0004527">
    <property type="term" value="F:exonuclease activity"/>
    <property type="evidence" value="ECO:0007669"/>
    <property type="project" value="UniProtKB-KW"/>
</dbReference>
<protein>
    <recommendedName>
        <fullName evidence="6">Exonuclease domain-containing protein</fullName>
    </recommendedName>
</protein>
<reference evidence="7 8" key="1">
    <citation type="submission" date="2015-10" db="EMBL/GenBank/DDBJ databases">
        <title>Full genome of DAOMC 229536 Phialocephala scopiformis, a fungal endophyte of spruce producing the potent anti-insectan compound rugulosin.</title>
        <authorList>
            <consortium name="DOE Joint Genome Institute"/>
            <person name="Walker A.K."/>
            <person name="Frasz S.L."/>
            <person name="Seifert K.A."/>
            <person name="Miller J.D."/>
            <person name="Mondo S.J."/>
            <person name="Labutti K."/>
            <person name="Lipzen A."/>
            <person name="Dockter R."/>
            <person name="Kennedy M."/>
            <person name="Grigoriev I.V."/>
            <person name="Spatafora J.W."/>
        </authorList>
    </citation>
    <scope>NUCLEOTIDE SEQUENCE [LARGE SCALE GENOMIC DNA]</scope>
    <source>
        <strain evidence="7 8">CBS 120377</strain>
    </source>
</reference>
<evidence type="ECO:0000256" key="2">
    <source>
        <dbReference type="ARBA" id="ARBA00022722"/>
    </source>
</evidence>
<keyword evidence="8" id="KW-1185">Reference proteome</keyword>
<dbReference type="Gene3D" id="3.30.420.10">
    <property type="entry name" value="Ribonuclease H-like superfamily/Ribonuclease H"/>
    <property type="match status" value="1"/>
</dbReference>
<feature type="region of interest" description="Disordered" evidence="5">
    <location>
        <begin position="489"/>
        <end position="510"/>
    </location>
</feature>
<keyword evidence="4" id="KW-0269">Exonuclease</keyword>
<dbReference type="OrthoDB" id="3996471at2759"/>
<dbReference type="PANTHER" id="PTHR12801:SF112">
    <property type="entry name" value="RNA EXONUCLEASE 3"/>
    <property type="match status" value="1"/>
</dbReference>
<dbReference type="STRING" id="149040.A0A194WZC2"/>
<dbReference type="Proteomes" id="UP000070700">
    <property type="component" value="Unassembled WGS sequence"/>
</dbReference>
<keyword evidence="2" id="KW-0540">Nuclease</keyword>
<dbReference type="RefSeq" id="XP_018067658.1">
    <property type="nucleotide sequence ID" value="XM_018205454.1"/>
</dbReference>
<dbReference type="InterPro" id="IPR013520">
    <property type="entry name" value="Ribonucl_H"/>
</dbReference>
<name>A0A194WZC2_MOLSC</name>
<keyword evidence="3" id="KW-0378">Hydrolase</keyword>
<dbReference type="SMART" id="SM00479">
    <property type="entry name" value="EXOIII"/>
    <property type="match status" value="1"/>
</dbReference>
<dbReference type="SUPFAM" id="SSF53098">
    <property type="entry name" value="Ribonuclease H-like"/>
    <property type="match status" value="1"/>
</dbReference>
<dbReference type="InterPro" id="IPR036397">
    <property type="entry name" value="RNaseH_sf"/>
</dbReference>
<dbReference type="CDD" id="cd06145">
    <property type="entry name" value="REX1_like"/>
    <property type="match status" value="1"/>
</dbReference>
<dbReference type="KEGG" id="psco:LY89DRAFT_156591"/>
<dbReference type="AlphaFoldDB" id="A0A194WZC2"/>
<evidence type="ECO:0000256" key="1">
    <source>
        <dbReference type="ARBA" id="ARBA00006357"/>
    </source>
</evidence>
<comment type="similarity">
    <text evidence="1">Belongs to the REXO1/REXO3 family.</text>
</comment>
<dbReference type="InterPro" id="IPR047021">
    <property type="entry name" value="REXO1/3/4-like"/>
</dbReference>